<keyword evidence="1" id="KW-0472">Membrane</keyword>
<evidence type="ECO:0000313" key="3">
    <source>
        <dbReference type="Proteomes" id="UP000618579"/>
    </source>
</evidence>
<reference evidence="2 3" key="1">
    <citation type="submission" date="2019-10" db="EMBL/GenBank/DDBJ databases">
        <title>Description of Paenibacillus pedi sp. nov.</title>
        <authorList>
            <person name="Carlier A."/>
            <person name="Qi S."/>
        </authorList>
    </citation>
    <scope>NUCLEOTIDE SEQUENCE [LARGE SCALE GENOMIC DNA]</scope>
    <source>
        <strain evidence="2 3">LMG 31457</strain>
    </source>
</reference>
<keyword evidence="1" id="KW-1133">Transmembrane helix</keyword>
<dbReference type="Proteomes" id="UP000618579">
    <property type="component" value="Unassembled WGS sequence"/>
</dbReference>
<dbReference type="EMBL" id="WHNZ01000049">
    <property type="protein sequence ID" value="NOV02921.1"/>
    <property type="molecule type" value="Genomic_DNA"/>
</dbReference>
<feature type="transmembrane region" description="Helical" evidence="1">
    <location>
        <begin position="403"/>
        <end position="423"/>
    </location>
</feature>
<keyword evidence="3" id="KW-1185">Reference proteome</keyword>
<sequence>MRHYSTASIPYYERGDRMMKNSFQLFARRVRSDWFYQYKALRTAVDWVIAFYFVIPLMIVAGYQYYSWWAAQPSWFSWIPLFLVGTVFYLFAWLGTIRYFVEEGDQLFLRQNRRWFQHLMLLGYRYSLVLQGITTLLLTLVFLPLLVQTYAFGVPQIVCFWLLTYLLKINLGLLRQLLALRIQGILLWLLRVVGFAGLFFLYQMLVTGVSHSANYIWAILLLLLGLVVFLSKIRLQEKGAFSADIARERDARMRIVSLMLIRVMERKRKPRRRRPLLFRSSQRLFKGKGAGNGIADLLAKSFFRNSTQWKQTIQFAVLISAAMFILPGPLKITIWILAACVLAFWRKSFCKDELTAPFLNLFPIQDTAKHQALQLTTPILVLPALIFISLCLGISFFTWWGPILMVGAAIPLAYGTSSVFTSWY</sequence>
<organism evidence="2 3">
    <name type="scientific">Paenibacillus planticolens</name>
    <dbReference type="NCBI Taxonomy" id="2654976"/>
    <lineage>
        <taxon>Bacteria</taxon>
        <taxon>Bacillati</taxon>
        <taxon>Bacillota</taxon>
        <taxon>Bacilli</taxon>
        <taxon>Bacillales</taxon>
        <taxon>Paenibacillaceae</taxon>
        <taxon>Paenibacillus</taxon>
    </lineage>
</organism>
<dbReference type="InterPro" id="IPR010288">
    <property type="entry name" value="EcsB_ABC"/>
</dbReference>
<evidence type="ECO:0000313" key="2">
    <source>
        <dbReference type="EMBL" id="NOV02921.1"/>
    </source>
</evidence>
<feature type="transmembrane region" description="Helical" evidence="1">
    <location>
        <begin position="379"/>
        <end position="397"/>
    </location>
</feature>
<feature type="transmembrane region" description="Helical" evidence="1">
    <location>
        <begin position="122"/>
        <end position="143"/>
    </location>
</feature>
<accession>A0ABX1ZSZ6</accession>
<name>A0ABX1ZSZ6_9BACL</name>
<feature type="transmembrane region" description="Helical" evidence="1">
    <location>
        <begin position="149"/>
        <end position="167"/>
    </location>
</feature>
<evidence type="ECO:0000256" key="1">
    <source>
        <dbReference type="SAM" id="Phobius"/>
    </source>
</evidence>
<keyword evidence="1" id="KW-0812">Transmembrane</keyword>
<gene>
    <name evidence="2" type="ORF">GC097_23225</name>
</gene>
<comment type="caution">
    <text evidence="2">The sequence shown here is derived from an EMBL/GenBank/DDBJ whole genome shotgun (WGS) entry which is preliminary data.</text>
</comment>
<protein>
    <submittedName>
        <fullName evidence="2">Tat pathway signal protein</fullName>
    </submittedName>
</protein>
<feature type="transmembrane region" description="Helical" evidence="1">
    <location>
        <begin position="214"/>
        <end position="231"/>
    </location>
</feature>
<dbReference type="Pfam" id="PF05975">
    <property type="entry name" value="EcsB"/>
    <property type="match status" value="1"/>
</dbReference>
<feature type="transmembrane region" description="Helical" evidence="1">
    <location>
        <begin position="44"/>
        <end position="66"/>
    </location>
</feature>
<feature type="transmembrane region" description="Helical" evidence="1">
    <location>
        <begin position="179"/>
        <end position="202"/>
    </location>
</feature>
<feature type="transmembrane region" description="Helical" evidence="1">
    <location>
        <begin position="78"/>
        <end position="101"/>
    </location>
</feature>
<proteinExistence type="predicted"/>